<evidence type="ECO:0000313" key="9">
    <source>
        <dbReference type="Proteomes" id="UP000246077"/>
    </source>
</evidence>
<dbReference type="PANTHER" id="PTHR30589">
    <property type="entry name" value="PROLIPOPROTEIN DIACYLGLYCERYL TRANSFERASE"/>
    <property type="match status" value="1"/>
</dbReference>
<keyword evidence="4 7" id="KW-0812">Transmembrane</keyword>
<dbReference type="RefSeq" id="WP_109922224.1">
    <property type="nucleotide sequence ID" value="NZ_QGLF01000004.1"/>
</dbReference>
<dbReference type="Pfam" id="PF01790">
    <property type="entry name" value="LGT"/>
    <property type="match status" value="1"/>
</dbReference>
<evidence type="ECO:0000256" key="5">
    <source>
        <dbReference type="ARBA" id="ARBA00022989"/>
    </source>
</evidence>
<keyword evidence="3 7" id="KW-0808">Transferase</keyword>
<feature type="transmembrane region" description="Helical" evidence="7">
    <location>
        <begin position="181"/>
        <end position="200"/>
    </location>
</feature>
<keyword evidence="2 7" id="KW-1003">Cell membrane</keyword>
<comment type="function">
    <text evidence="7">Catalyzes the transfer of the diacylglyceryl group from phosphatidylglycerol to the sulfhydryl group of the N-terminal cysteine of a prolipoprotein, the first step in the formation of mature lipoproteins.</text>
</comment>
<feature type="transmembrane region" description="Helical" evidence="7">
    <location>
        <begin position="126"/>
        <end position="147"/>
    </location>
</feature>
<feature type="transmembrane region" description="Helical" evidence="7">
    <location>
        <begin position="25"/>
        <end position="43"/>
    </location>
</feature>
<dbReference type="HAMAP" id="MF_01147">
    <property type="entry name" value="Lgt"/>
    <property type="match status" value="1"/>
</dbReference>
<feature type="transmembrane region" description="Helical" evidence="7">
    <location>
        <begin position="207"/>
        <end position="225"/>
    </location>
</feature>
<dbReference type="UniPathway" id="UPA00664"/>
<dbReference type="InterPro" id="IPR001640">
    <property type="entry name" value="Lgt"/>
</dbReference>
<evidence type="ECO:0000256" key="6">
    <source>
        <dbReference type="ARBA" id="ARBA00023136"/>
    </source>
</evidence>
<organism evidence="8 9">
    <name type="scientific">Zavarzinia compransoris</name>
    <dbReference type="NCBI Taxonomy" id="1264899"/>
    <lineage>
        <taxon>Bacteria</taxon>
        <taxon>Pseudomonadati</taxon>
        <taxon>Pseudomonadota</taxon>
        <taxon>Alphaproteobacteria</taxon>
        <taxon>Rhodospirillales</taxon>
        <taxon>Zavarziniaceae</taxon>
        <taxon>Zavarzinia</taxon>
    </lineage>
</organism>
<evidence type="ECO:0000313" key="8">
    <source>
        <dbReference type="EMBL" id="PWR20009.1"/>
    </source>
</evidence>
<comment type="similarity">
    <text evidence="1 7">Belongs to the Lgt family.</text>
</comment>
<sequence length="281" mass="30476">MLTTLPAIAFPAIDPVALQIGPLAIRWYALAYVAGIILGWRLAMRIAAQPKTPVQPREVDDLVVWLTLGIVLGGRVGYVLFYNFPVYIEHPLAALRIWEGGMSFHGGLLGVILAVVLFARNRGIPLLALGDVVAAVVPIGLFFGRVANFINGELWGRATDVSWAMVFPADPKGLLRHPSQLYEAALEGVVLFILLMILNARGIRRHMGALTGVFLIGYGVARIVAEFFREPDVQLGFLAFGTTMGQILSVPMVLIGLWLLATAKRRPAPDRSEPAPVPAKA</sequence>
<feature type="binding site" evidence="7">
    <location>
        <position position="145"/>
    </location>
    <ligand>
        <name>a 1,2-diacyl-sn-glycero-3-phospho-(1'-sn-glycerol)</name>
        <dbReference type="ChEBI" id="CHEBI:64716"/>
    </ligand>
</feature>
<dbReference type="Proteomes" id="UP000246077">
    <property type="component" value="Unassembled WGS sequence"/>
</dbReference>
<dbReference type="PANTHER" id="PTHR30589:SF0">
    <property type="entry name" value="PHOSPHATIDYLGLYCEROL--PROLIPOPROTEIN DIACYLGLYCERYL TRANSFERASE"/>
    <property type="match status" value="1"/>
</dbReference>
<dbReference type="EMBL" id="QGLF01000004">
    <property type="protein sequence ID" value="PWR20009.1"/>
    <property type="molecule type" value="Genomic_DNA"/>
</dbReference>
<comment type="subcellular location">
    <subcellularLocation>
        <location evidence="7">Cell membrane</location>
        <topology evidence="7">Multi-pass membrane protein</topology>
    </subcellularLocation>
</comment>
<keyword evidence="5 7" id="KW-1133">Transmembrane helix</keyword>
<feature type="transmembrane region" description="Helical" evidence="7">
    <location>
        <begin position="237"/>
        <end position="261"/>
    </location>
</feature>
<accession>A0A317DZ66</accession>
<comment type="catalytic activity">
    <reaction evidence="7">
        <text>L-cysteinyl-[prolipoprotein] + a 1,2-diacyl-sn-glycero-3-phospho-(1'-sn-glycerol) = an S-1,2-diacyl-sn-glyceryl-L-cysteinyl-[prolipoprotein] + sn-glycerol 1-phosphate + H(+)</text>
        <dbReference type="Rhea" id="RHEA:56712"/>
        <dbReference type="Rhea" id="RHEA-COMP:14679"/>
        <dbReference type="Rhea" id="RHEA-COMP:14680"/>
        <dbReference type="ChEBI" id="CHEBI:15378"/>
        <dbReference type="ChEBI" id="CHEBI:29950"/>
        <dbReference type="ChEBI" id="CHEBI:57685"/>
        <dbReference type="ChEBI" id="CHEBI:64716"/>
        <dbReference type="ChEBI" id="CHEBI:140658"/>
        <dbReference type="EC" id="2.5.1.145"/>
    </reaction>
</comment>
<proteinExistence type="inferred from homology"/>
<reference evidence="9" key="1">
    <citation type="submission" date="2018-05" db="EMBL/GenBank/DDBJ databases">
        <title>Zavarzinia sp. HR-AS.</title>
        <authorList>
            <person name="Lee Y."/>
            <person name="Jeon C.O."/>
        </authorList>
    </citation>
    <scope>NUCLEOTIDE SEQUENCE [LARGE SCALE GENOMIC DNA]</scope>
    <source>
        <strain evidence="9">DSM 1231</strain>
    </source>
</reference>
<dbReference type="NCBIfam" id="TIGR00544">
    <property type="entry name" value="lgt"/>
    <property type="match status" value="1"/>
</dbReference>
<evidence type="ECO:0000256" key="1">
    <source>
        <dbReference type="ARBA" id="ARBA00007150"/>
    </source>
</evidence>
<dbReference type="PROSITE" id="PS01311">
    <property type="entry name" value="LGT"/>
    <property type="match status" value="1"/>
</dbReference>
<dbReference type="GO" id="GO:0042158">
    <property type="term" value="P:lipoprotein biosynthetic process"/>
    <property type="evidence" value="ECO:0007669"/>
    <property type="project" value="UniProtKB-UniRule"/>
</dbReference>
<evidence type="ECO:0000256" key="4">
    <source>
        <dbReference type="ARBA" id="ARBA00022692"/>
    </source>
</evidence>
<comment type="caution">
    <text evidence="8">The sequence shown here is derived from an EMBL/GenBank/DDBJ whole genome shotgun (WGS) entry which is preliminary data.</text>
</comment>
<keyword evidence="6 7" id="KW-0472">Membrane</keyword>
<evidence type="ECO:0000256" key="2">
    <source>
        <dbReference type="ARBA" id="ARBA00022475"/>
    </source>
</evidence>
<protein>
    <recommendedName>
        <fullName evidence="7">Phosphatidylglycerol--prolipoprotein diacylglyceryl transferase</fullName>
        <ecNumber evidence="7">2.5.1.145</ecNumber>
    </recommendedName>
</protein>
<name>A0A317DZ66_9PROT</name>
<dbReference type="EC" id="2.5.1.145" evidence="7"/>
<evidence type="ECO:0000256" key="3">
    <source>
        <dbReference type="ARBA" id="ARBA00022679"/>
    </source>
</evidence>
<evidence type="ECO:0000256" key="7">
    <source>
        <dbReference type="HAMAP-Rule" id="MF_01147"/>
    </source>
</evidence>
<keyword evidence="8" id="KW-0449">Lipoprotein</keyword>
<gene>
    <name evidence="7" type="primary">lgt</name>
    <name evidence="8" type="ORF">DKG75_16345</name>
</gene>
<dbReference type="GO" id="GO:0005886">
    <property type="term" value="C:plasma membrane"/>
    <property type="evidence" value="ECO:0007669"/>
    <property type="project" value="UniProtKB-SubCell"/>
</dbReference>
<dbReference type="GO" id="GO:0008961">
    <property type="term" value="F:phosphatidylglycerol-prolipoprotein diacylglyceryl transferase activity"/>
    <property type="evidence" value="ECO:0007669"/>
    <property type="project" value="UniProtKB-UniRule"/>
</dbReference>
<feature type="transmembrane region" description="Helical" evidence="7">
    <location>
        <begin position="63"/>
        <end position="82"/>
    </location>
</feature>
<dbReference type="OrthoDB" id="871140at2"/>
<feature type="transmembrane region" description="Helical" evidence="7">
    <location>
        <begin position="102"/>
        <end position="119"/>
    </location>
</feature>
<keyword evidence="9" id="KW-1185">Reference proteome</keyword>
<comment type="pathway">
    <text evidence="7">Protein modification; lipoprotein biosynthesis (diacylglyceryl transfer).</text>
</comment>
<dbReference type="AlphaFoldDB" id="A0A317DZ66"/>